<dbReference type="SUPFAM" id="SSF55781">
    <property type="entry name" value="GAF domain-like"/>
    <property type="match status" value="1"/>
</dbReference>
<protein>
    <recommendedName>
        <fullName evidence="3">GAF domain-containing protein</fullName>
    </recommendedName>
</protein>
<evidence type="ECO:0000313" key="2">
    <source>
        <dbReference type="Proteomes" id="UP000199205"/>
    </source>
</evidence>
<dbReference type="Gene3D" id="3.30.450.40">
    <property type="match status" value="1"/>
</dbReference>
<evidence type="ECO:0000313" key="1">
    <source>
        <dbReference type="EMBL" id="SCB42083.1"/>
    </source>
</evidence>
<dbReference type="AlphaFoldDB" id="A0A1C3WPS5"/>
<dbReference type="OrthoDB" id="341208at2"/>
<proteinExistence type="predicted"/>
<accession>A0A1C3WPS5</accession>
<dbReference type="EMBL" id="FMAF01000015">
    <property type="protein sequence ID" value="SCB42083.1"/>
    <property type="molecule type" value="Genomic_DNA"/>
</dbReference>
<dbReference type="RefSeq" id="WP_047639784.1">
    <property type="nucleotide sequence ID" value="NZ_FMAF01000015.1"/>
</dbReference>
<dbReference type="Proteomes" id="UP000199205">
    <property type="component" value="Unassembled WGS sequence"/>
</dbReference>
<organism evidence="1 2">
    <name type="scientific">Rhizobium lusitanum</name>
    <dbReference type="NCBI Taxonomy" id="293958"/>
    <lineage>
        <taxon>Bacteria</taxon>
        <taxon>Pseudomonadati</taxon>
        <taxon>Pseudomonadota</taxon>
        <taxon>Alphaproteobacteria</taxon>
        <taxon>Hyphomicrobiales</taxon>
        <taxon>Rhizobiaceae</taxon>
        <taxon>Rhizobium/Agrobacterium group</taxon>
        <taxon>Rhizobium</taxon>
    </lineage>
</organism>
<gene>
    <name evidence="1" type="ORF">GA0061101_1159</name>
</gene>
<evidence type="ECO:0008006" key="3">
    <source>
        <dbReference type="Google" id="ProtNLM"/>
    </source>
</evidence>
<sequence>MRRFIVRQNIERFERLLSEGLDDHERSMFEQLLAQARNELYWLENIWSQTCPHLGISDSAGANAERCLDRVVMARGANFGSLQLLDIDTAHLCLIAHHNFDRSSVEQFARVRNGEATTCDAARILQASVFVEDIESADGFASLRDWTRRIGIRAIQTTPIFGHSGKFIGAFSTHYASPRSFSSEEREMNSVSSEQFRRLFADMGRT</sequence>
<reference evidence="1 2" key="1">
    <citation type="submission" date="2016-08" db="EMBL/GenBank/DDBJ databases">
        <authorList>
            <person name="Seilhamer J.J."/>
        </authorList>
    </citation>
    <scope>NUCLEOTIDE SEQUENCE [LARGE SCALE GENOMIC DNA]</scope>
    <source>
        <strain evidence="1 2">P1-7</strain>
    </source>
</reference>
<name>A0A1C3WPS5_9HYPH</name>
<dbReference type="InterPro" id="IPR029016">
    <property type="entry name" value="GAF-like_dom_sf"/>
</dbReference>